<keyword evidence="2" id="KW-1185">Reference proteome</keyword>
<accession>F2G896</accession>
<organism evidence="1 2">
    <name type="scientific">Alteromonas mediterranea (strain DSM 17117 / CIP 110805 / LMG 28347 / Deep ecotype)</name>
    <dbReference type="NCBI Taxonomy" id="1774373"/>
    <lineage>
        <taxon>Bacteria</taxon>
        <taxon>Pseudomonadati</taxon>
        <taxon>Pseudomonadota</taxon>
        <taxon>Gammaproteobacteria</taxon>
        <taxon>Alteromonadales</taxon>
        <taxon>Alteromonadaceae</taxon>
        <taxon>Alteromonas/Salinimonas group</taxon>
        <taxon>Alteromonas</taxon>
    </lineage>
</organism>
<sequence>MSFFINAPNKKIKSLTSFAGTHTRGLLRIIAHASAPLIYKLCSTMRIELQELKKEMIARGVNESIYAIDTLPSYEGFCIYDARSEIEVFYFERGYRFELQSFKDVKKAIACFKQMVFNEK</sequence>
<gene>
    <name evidence="1" type="ordered locus">MADE_1003245</name>
</gene>
<dbReference type="Proteomes" id="UP000001870">
    <property type="component" value="Chromosome"/>
</dbReference>
<dbReference type="AlphaFoldDB" id="F2G896"/>
<reference evidence="1 2" key="2">
    <citation type="journal article" date="2015" name="Antonie Van Leeuwenhoek">
        <title>Ecophysiological diversity of a novel member of the genus Alteromonas, and description of Alteromonas mediterranea sp. nov.</title>
        <authorList>
            <person name="Ivanova E.P."/>
            <person name="Lopez-Perez M."/>
            <person name="Zabalos M."/>
            <person name="Nguyen S.H."/>
            <person name="Webb H.K."/>
            <person name="Ryan J."/>
            <person name="Lagutin K."/>
            <person name="Vyssotski M."/>
            <person name="Crawford R.J."/>
            <person name="Rodriguez-Valera F."/>
        </authorList>
    </citation>
    <scope>NUCLEOTIDE SEQUENCE [LARGE SCALE GENOMIC DNA]</scope>
    <source>
        <strain evidence="2">DSM 17117 / CIP 110805 / LMG 28347 / Deep ecotype</strain>
    </source>
</reference>
<name>F2G896_ALTMD</name>
<evidence type="ECO:0000313" key="1">
    <source>
        <dbReference type="EMBL" id="AEA96797.1"/>
    </source>
</evidence>
<reference evidence="1 2" key="1">
    <citation type="journal article" date="2008" name="ISME J.">
        <title>Comparative genomics of two ecotypes of the marine planktonic copiotroph Alteromonas macleodii suggests alternative lifestyles associated with different kinds of particulate organic matter.</title>
        <authorList>
            <person name="Ivars-Martinez E."/>
            <person name="Martin-Cuadrado A.B."/>
            <person name="D'Auria G."/>
            <person name="Mira A."/>
            <person name="Ferriera S."/>
            <person name="Johnson J."/>
            <person name="Friedman R."/>
            <person name="Rodriguez-Valera F."/>
        </authorList>
    </citation>
    <scope>NUCLEOTIDE SEQUENCE [LARGE SCALE GENOMIC DNA]</scope>
    <source>
        <strain evidence="2">DSM 17117 / CIP 110805 / LMG 28347 / Deep ecotype</strain>
    </source>
</reference>
<evidence type="ECO:0000313" key="2">
    <source>
        <dbReference type="Proteomes" id="UP000001870"/>
    </source>
</evidence>
<protein>
    <submittedName>
        <fullName evidence="1">Uncharacterized protein</fullName>
    </submittedName>
</protein>
<dbReference type="EMBL" id="CP001103">
    <property type="protein sequence ID" value="AEA96797.1"/>
    <property type="molecule type" value="Genomic_DNA"/>
</dbReference>
<proteinExistence type="predicted"/>
<dbReference type="HOGENOM" id="CLU_2044757_0_0_6"/>
<dbReference type="KEGG" id="amc:MADE_1003245"/>